<dbReference type="Pfam" id="PF16804">
    <property type="entry name" value="DUF5071"/>
    <property type="match status" value="1"/>
</dbReference>
<dbReference type="VEuPathDB" id="FungiDB:FOIG_15802"/>
<name>A0A2H3UFV3_FUSOX</name>
<gene>
    <name evidence="2" type="ORF">FRV6_16817</name>
</gene>
<organism evidence="2 3">
    <name type="scientific">Fusarium oxysporum</name>
    <name type="common">Fusarium vascular wilt</name>
    <dbReference type="NCBI Taxonomy" id="5507"/>
    <lineage>
        <taxon>Eukaryota</taxon>
        <taxon>Fungi</taxon>
        <taxon>Dikarya</taxon>
        <taxon>Ascomycota</taxon>
        <taxon>Pezizomycotina</taxon>
        <taxon>Sordariomycetes</taxon>
        <taxon>Hypocreomycetidae</taxon>
        <taxon>Hypocreales</taxon>
        <taxon>Nectriaceae</taxon>
        <taxon>Fusarium</taxon>
        <taxon>Fusarium oxysporum species complex</taxon>
    </lineage>
</organism>
<dbReference type="VEuPathDB" id="FungiDB:FOXG_11854"/>
<feature type="domain" description="DUF5071" evidence="1">
    <location>
        <begin position="1"/>
        <end position="108"/>
    </location>
</feature>
<dbReference type="VEuPathDB" id="FungiDB:FOC1_g10003344"/>
<dbReference type="OrthoDB" id="2969215at2759"/>
<protein>
    <recommendedName>
        <fullName evidence="1">DUF5071 domain-containing protein</fullName>
    </recommendedName>
</protein>
<dbReference type="InterPro" id="IPR038692">
    <property type="entry name" value="Cthe_2751_sf"/>
</dbReference>
<sequence>MRPYMVDLFDWLVDANNPPFMPCRDQLARFPETAAVVAAEVMAKAIEDKDKEFQHLFIDFVSRCVPIGEAWKPMKEHVQALVKAWEEGKDEERDEEDEELVDEAKEWLAKLEQWETLNTEKA</sequence>
<dbReference type="VEuPathDB" id="FungiDB:FOMG_14055"/>
<evidence type="ECO:0000313" key="3">
    <source>
        <dbReference type="Proteomes" id="UP000219369"/>
    </source>
</evidence>
<proteinExistence type="predicted"/>
<dbReference type="VEuPathDB" id="FungiDB:HZS61_016874"/>
<dbReference type="InterPro" id="IPR031837">
    <property type="entry name" value="DUF5071"/>
</dbReference>
<evidence type="ECO:0000313" key="2">
    <source>
        <dbReference type="EMBL" id="SCO92689.1"/>
    </source>
</evidence>
<dbReference type="VEuPathDB" id="FungiDB:FOC4_g10007664"/>
<dbReference type="EMBL" id="FMJY01000012">
    <property type="protein sequence ID" value="SCO92689.1"/>
    <property type="molecule type" value="Genomic_DNA"/>
</dbReference>
<dbReference type="AlphaFoldDB" id="A0A2H3UFV3"/>
<accession>A0A2H3UFV3</accession>
<reference evidence="3" key="1">
    <citation type="submission" date="2016-09" db="EMBL/GenBank/DDBJ databases">
        <authorList>
            <person name="Guldener U."/>
        </authorList>
    </citation>
    <scope>NUCLEOTIDE SEQUENCE [LARGE SCALE GENOMIC DNA]</scope>
    <source>
        <strain evidence="3">V64-1</strain>
    </source>
</reference>
<dbReference type="Proteomes" id="UP000219369">
    <property type="component" value="Unassembled WGS sequence"/>
</dbReference>
<dbReference type="VEuPathDB" id="FungiDB:FOZG_11986"/>
<dbReference type="Gene3D" id="1.25.40.750">
    <property type="entry name" value="Domain of unknown function DUF5071"/>
    <property type="match status" value="1"/>
</dbReference>
<evidence type="ECO:0000259" key="1">
    <source>
        <dbReference type="Pfam" id="PF16804"/>
    </source>
</evidence>